<keyword evidence="3" id="KW-1185">Reference proteome</keyword>
<dbReference type="Pfam" id="PF19276">
    <property type="entry name" value="HD_assoc_2"/>
    <property type="match status" value="1"/>
</dbReference>
<dbReference type="RefSeq" id="WP_004428877.1">
    <property type="nucleotide sequence ID" value="NZ_JAUSWP010000002.1"/>
</dbReference>
<dbReference type="SMART" id="SM00471">
    <property type="entry name" value="HDc"/>
    <property type="match status" value="1"/>
</dbReference>
<dbReference type="SUPFAM" id="SSF109604">
    <property type="entry name" value="HD-domain/PDEase-like"/>
    <property type="match status" value="1"/>
</dbReference>
<sequence length="406" mass="48098">MYEKVIRDNVHGDIYFDHPIYIEIINSSEMQRLRRILQLAGSQFAYPSATHTRFSHCIGVYHVLQQFLKNRDFKLIDQKEQMLVKLAGLLHDVGHAAFSHTFERITNKSHESYTTEIIKNVDGNINKILKKYDINPDDIVAIIDGTYKNNIINLLVSSQIDADRFDYLIRDSYNCGVDYATLDVKWLIRNAKIRDNKIVFPHKTIYAIESYLLGRYHMYQQVYNHKTSISFDVMFSTWFKRIKYLADNNYKFKDNRIYELFGALFENKPIKLKEYLQIDDYLMFNIFANCQNEQDQILSDLSKRINNRELFVCKSEQIVEKDKILDKLKEKGYDPEYYFLKTVSKPAVMYKIEHGAKKDEHIYLFNEKTNKIDALENISLLSCAIKENNNQKNEIKYLFPKDLEIK</sequence>
<dbReference type="PANTHER" id="PTHR11373:SF4">
    <property type="entry name" value="DEOXYNUCLEOSIDE TRIPHOSPHATE TRIPHOSPHOHYDROLASE SAMHD1"/>
    <property type="match status" value="1"/>
</dbReference>
<dbReference type="InterPro" id="IPR050135">
    <property type="entry name" value="dGTPase-like"/>
</dbReference>
<evidence type="ECO:0000259" key="1">
    <source>
        <dbReference type="PROSITE" id="PS51831"/>
    </source>
</evidence>
<dbReference type="PANTHER" id="PTHR11373">
    <property type="entry name" value="DEOXYNUCLEOSIDE TRIPHOSPHATE TRIPHOSPHOHYDROLASE"/>
    <property type="match status" value="1"/>
</dbReference>
<dbReference type="InterPro" id="IPR003607">
    <property type="entry name" value="HD/PDEase_dom"/>
</dbReference>
<comment type="caution">
    <text evidence="2">The sequence shown here is derived from an EMBL/GenBank/DDBJ whole genome shotgun (WGS) entry which is preliminary data.</text>
</comment>
<dbReference type="InterPro" id="IPR006674">
    <property type="entry name" value="HD_domain"/>
</dbReference>
<feature type="domain" description="HD" evidence="1">
    <location>
        <begin position="53"/>
        <end position="168"/>
    </location>
</feature>
<protein>
    <submittedName>
        <fullName evidence="2">HD superfamily phosphohydrolase</fullName>
    </submittedName>
</protein>
<name>A0ABU0NDY7_9MOLU</name>
<proteinExistence type="predicted"/>
<dbReference type="Proteomes" id="UP001236620">
    <property type="component" value="Unassembled WGS sequence"/>
</dbReference>
<dbReference type="Gene3D" id="1.10.3210.10">
    <property type="entry name" value="Hypothetical protein af1432"/>
    <property type="match status" value="1"/>
</dbReference>
<dbReference type="Pfam" id="PF01966">
    <property type="entry name" value="HD"/>
    <property type="match status" value="1"/>
</dbReference>
<organism evidence="2 3">
    <name type="scientific">Mycoplasma yeatsii</name>
    <dbReference type="NCBI Taxonomy" id="51365"/>
    <lineage>
        <taxon>Bacteria</taxon>
        <taxon>Bacillati</taxon>
        <taxon>Mycoplasmatota</taxon>
        <taxon>Mollicutes</taxon>
        <taxon>Mycoplasmataceae</taxon>
        <taxon>Mycoplasma</taxon>
    </lineage>
</organism>
<gene>
    <name evidence="2" type="ORF">J2Z63_000293</name>
</gene>
<evidence type="ECO:0000313" key="2">
    <source>
        <dbReference type="EMBL" id="MDQ0567650.1"/>
    </source>
</evidence>
<evidence type="ECO:0000313" key="3">
    <source>
        <dbReference type="Proteomes" id="UP001236620"/>
    </source>
</evidence>
<dbReference type="EMBL" id="JAUSWP010000002">
    <property type="protein sequence ID" value="MDQ0567650.1"/>
    <property type="molecule type" value="Genomic_DNA"/>
</dbReference>
<reference evidence="2" key="1">
    <citation type="submission" date="2023-07" db="EMBL/GenBank/DDBJ databases">
        <title>Genomic Encyclopedia of Type Strains, Phase IV (KMG-IV): sequencing the most valuable type-strain genomes for metagenomic binning, comparative biology and taxonomic classification.</title>
        <authorList>
            <person name="Goeker M."/>
        </authorList>
    </citation>
    <scope>NUCLEOTIDE SEQUENCE [LARGE SCALE GENOMIC DNA]</scope>
    <source>
        <strain evidence="2">DSM 22019</strain>
    </source>
</reference>
<dbReference type="PROSITE" id="PS51831">
    <property type="entry name" value="HD"/>
    <property type="match status" value="1"/>
</dbReference>
<accession>A0ABU0NDY7</accession>
<dbReference type="InterPro" id="IPR045509">
    <property type="entry name" value="HD_assoc_2"/>
</dbReference>
<dbReference type="CDD" id="cd00077">
    <property type="entry name" value="HDc"/>
    <property type="match status" value="1"/>
</dbReference>